<evidence type="ECO:0000313" key="11">
    <source>
        <dbReference type="EMBL" id="KAJ2777226.1"/>
    </source>
</evidence>
<keyword evidence="12" id="KW-1185">Reference proteome</keyword>
<dbReference type="Gene3D" id="2.60.120.620">
    <property type="entry name" value="q2cbj1_9rhob like domain"/>
    <property type="match status" value="2"/>
</dbReference>
<comment type="caution">
    <text evidence="11">The sequence shown here is derived from an EMBL/GenBank/DDBJ whole genome shotgun (WGS) entry which is preliminary data.</text>
</comment>
<dbReference type="PANTHER" id="PTHR12117">
    <property type="entry name" value="HISTONE ACETYLTRANSFERASE COMPLEX"/>
    <property type="match status" value="1"/>
</dbReference>
<keyword evidence="3" id="KW-0479">Metal-binding</keyword>
<evidence type="ECO:0000256" key="1">
    <source>
        <dbReference type="ARBA" id="ARBA00001961"/>
    </source>
</evidence>
<organism evidence="11 12">
    <name type="scientific">Coemansia javaensis</name>
    <dbReference type="NCBI Taxonomy" id="2761396"/>
    <lineage>
        <taxon>Eukaryota</taxon>
        <taxon>Fungi</taxon>
        <taxon>Fungi incertae sedis</taxon>
        <taxon>Zoopagomycota</taxon>
        <taxon>Kickxellomycotina</taxon>
        <taxon>Kickxellomycetes</taxon>
        <taxon>Kickxellales</taxon>
        <taxon>Kickxellaceae</taxon>
        <taxon>Coemansia</taxon>
    </lineage>
</organism>
<evidence type="ECO:0000256" key="3">
    <source>
        <dbReference type="ARBA" id="ARBA00022723"/>
    </source>
</evidence>
<dbReference type="Pfam" id="PF13661">
    <property type="entry name" value="2OG-FeII_Oxy_4"/>
    <property type="match status" value="1"/>
</dbReference>
<dbReference type="PROSITE" id="PS51471">
    <property type="entry name" value="FE2OG_OXY"/>
    <property type="match status" value="1"/>
</dbReference>
<keyword evidence="7" id="KW-0408">Iron</keyword>
<evidence type="ECO:0000256" key="8">
    <source>
        <dbReference type="ARBA" id="ARBA00047444"/>
    </source>
</evidence>
<evidence type="ECO:0000256" key="5">
    <source>
        <dbReference type="ARBA" id="ARBA00022964"/>
    </source>
</evidence>
<dbReference type="GO" id="GO:0031543">
    <property type="term" value="F:peptidyl-proline dioxygenase activity"/>
    <property type="evidence" value="ECO:0007669"/>
    <property type="project" value="TreeGrafter"/>
</dbReference>
<keyword evidence="6" id="KW-0560">Oxidoreductase</keyword>
<dbReference type="GO" id="GO:0006449">
    <property type="term" value="P:regulation of translational termination"/>
    <property type="evidence" value="ECO:0007669"/>
    <property type="project" value="TreeGrafter"/>
</dbReference>
<dbReference type="InterPro" id="IPR051842">
    <property type="entry name" value="uS12_prolyl_hydroxylase"/>
</dbReference>
<feature type="compositionally biased region" description="Basic and acidic residues" evidence="9">
    <location>
        <begin position="1"/>
        <end position="14"/>
    </location>
</feature>
<dbReference type="AlphaFoldDB" id="A0A9W8H6Y6"/>
<dbReference type="InterPro" id="IPR005123">
    <property type="entry name" value="Oxoglu/Fe-dep_dioxygenase_dom"/>
</dbReference>
<proteinExistence type="inferred from homology"/>
<reference evidence="11" key="1">
    <citation type="submission" date="2022-07" db="EMBL/GenBank/DDBJ databases">
        <title>Phylogenomic reconstructions and comparative analyses of Kickxellomycotina fungi.</title>
        <authorList>
            <person name="Reynolds N.K."/>
            <person name="Stajich J.E."/>
            <person name="Barry K."/>
            <person name="Grigoriev I.V."/>
            <person name="Crous P."/>
            <person name="Smith M.E."/>
        </authorList>
    </citation>
    <scope>NUCLEOTIDE SEQUENCE</scope>
    <source>
        <strain evidence="11">NBRC 105414</strain>
    </source>
</reference>
<evidence type="ECO:0000256" key="9">
    <source>
        <dbReference type="SAM" id="MobiDB-lite"/>
    </source>
</evidence>
<dbReference type="GO" id="GO:0005506">
    <property type="term" value="F:iron ion binding"/>
    <property type="evidence" value="ECO:0007669"/>
    <property type="project" value="InterPro"/>
</dbReference>
<feature type="domain" description="Fe2OG dioxygenase" evidence="10">
    <location>
        <begin position="147"/>
        <end position="256"/>
    </location>
</feature>
<dbReference type="GO" id="GO:0005737">
    <property type="term" value="C:cytoplasm"/>
    <property type="evidence" value="ECO:0007669"/>
    <property type="project" value="TreeGrafter"/>
</dbReference>
<comment type="cofactor">
    <cofactor evidence="1">
        <name>L-ascorbate</name>
        <dbReference type="ChEBI" id="CHEBI:38290"/>
    </cofactor>
</comment>
<keyword evidence="5" id="KW-0223">Dioxygenase</keyword>
<name>A0A9W8H6Y6_9FUNG</name>
<evidence type="ECO:0000256" key="4">
    <source>
        <dbReference type="ARBA" id="ARBA00022896"/>
    </source>
</evidence>
<evidence type="ECO:0000256" key="2">
    <source>
        <dbReference type="ARBA" id="ARBA00007443"/>
    </source>
</evidence>
<dbReference type="Pfam" id="PF10637">
    <property type="entry name" value="Ofd1_CTDD"/>
    <property type="match status" value="1"/>
</dbReference>
<dbReference type="GO" id="GO:0031418">
    <property type="term" value="F:L-ascorbic acid binding"/>
    <property type="evidence" value="ECO:0007669"/>
    <property type="project" value="UniProtKB-KW"/>
</dbReference>
<dbReference type="InterPro" id="IPR039558">
    <property type="entry name" value="TPA1/OFD1_N"/>
</dbReference>
<evidence type="ECO:0000259" key="10">
    <source>
        <dbReference type="PROSITE" id="PS51471"/>
    </source>
</evidence>
<dbReference type="InterPro" id="IPR019601">
    <property type="entry name" value="Oxoglutarate/Fe-dep_Oase_C"/>
</dbReference>
<accession>A0A9W8H6Y6</accession>
<comment type="similarity">
    <text evidence="2">Belongs to the TPA1 family.</text>
</comment>
<keyword evidence="4" id="KW-0847">Vitamin C</keyword>
<dbReference type="EMBL" id="JANBUL010000304">
    <property type="protein sequence ID" value="KAJ2777226.1"/>
    <property type="molecule type" value="Genomic_DNA"/>
</dbReference>
<dbReference type="InterPro" id="IPR006620">
    <property type="entry name" value="Pro_4_hyd_alph"/>
</dbReference>
<evidence type="ECO:0000313" key="12">
    <source>
        <dbReference type="Proteomes" id="UP001140217"/>
    </source>
</evidence>
<sequence length="500" mass="54939">MAEARAEKRARTSDDSSDGSQDAEPLRLAAGYLDGDFADRFRTAFTGASSDCAAAADGPGAGGEVVARPFATGRLRGVLPGGFLRALRAELAELAWHERSNDLYWFHQTDDLALEGRQHVRRLRDYMAGDEFVGLMERLTGVRLSRGHLDMAAQRYKKGNHLLCHDDDVRRGEVTRKIAYILYLVDEQWDERDGGALALFATDQDGHPTDAVARIVPEFGSMGFFLTGHASFHTVEEVTVECDQRERWSVTGWFYGPAADDDAHTAAPAELQAASVLPHMAALDTGDGDDDDDDDSTWARWISAEYRKPDVQARVQDVFLEQSSVELRDFVAPAVFGAALAELQAAAWATTRKPAHVCRHLETQPAAGTVLAGLCGFLRSASFGRFLERVTGLELAGASQQVRRFERGHYTLVNDQALDPDGLDAVLCMAAPGAQWGESWGGATHYIADQDELLRISPEPNSLSLVLRDEGTLRFVKYVNHMAQAARQDISMVFVEQLPE</sequence>
<dbReference type="SMART" id="SM00702">
    <property type="entry name" value="P4Hc"/>
    <property type="match status" value="1"/>
</dbReference>
<evidence type="ECO:0000256" key="7">
    <source>
        <dbReference type="ARBA" id="ARBA00023004"/>
    </source>
</evidence>
<dbReference type="OrthoDB" id="430522at2759"/>
<dbReference type="Proteomes" id="UP001140217">
    <property type="component" value="Unassembled WGS sequence"/>
</dbReference>
<protein>
    <submittedName>
        <fullName evidence="11">Component of NuA3 histone acetyltransferase complex</fullName>
    </submittedName>
</protein>
<feature type="region of interest" description="Disordered" evidence="9">
    <location>
        <begin position="1"/>
        <end position="25"/>
    </location>
</feature>
<gene>
    <name evidence="11" type="primary">NUA3_2</name>
    <name evidence="11" type="ORF">H4R18_005255</name>
</gene>
<comment type="catalytic activity">
    <reaction evidence="8">
        <text>[ribosomal protein uS12]-L-proline + 2-oxoglutarate + O2 = [ribosomal protein uS12]-(3S)-3-hydroxy-L-proline + succinate + CO2</text>
        <dbReference type="Rhea" id="RHEA:54156"/>
        <dbReference type="Rhea" id="RHEA-COMP:13816"/>
        <dbReference type="Rhea" id="RHEA-COMP:13818"/>
        <dbReference type="ChEBI" id="CHEBI:15379"/>
        <dbReference type="ChEBI" id="CHEBI:16526"/>
        <dbReference type="ChEBI" id="CHEBI:16810"/>
        <dbReference type="ChEBI" id="CHEBI:30031"/>
        <dbReference type="ChEBI" id="CHEBI:50342"/>
        <dbReference type="ChEBI" id="CHEBI:85428"/>
    </reaction>
</comment>
<evidence type="ECO:0000256" key="6">
    <source>
        <dbReference type="ARBA" id="ARBA00023002"/>
    </source>
</evidence>
<dbReference type="PANTHER" id="PTHR12117:SF0">
    <property type="entry name" value="PROLYL 3-HYDROXYLASE OGFOD1"/>
    <property type="match status" value="1"/>
</dbReference>